<feature type="region of interest" description="Disordered" evidence="2">
    <location>
        <begin position="5030"/>
        <end position="5057"/>
    </location>
</feature>
<dbReference type="PANTHER" id="PTHR34720">
    <property type="entry name" value="MICROCYSTIN DEPENDENT PROTEIN"/>
    <property type="match status" value="1"/>
</dbReference>
<dbReference type="RefSeq" id="WP_255392044.1">
    <property type="nucleotide sequence ID" value="NZ_CP101509.1"/>
</dbReference>
<dbReference type="Pfam" id="PF19078">
    <property type="entry name" value="Big_12"/>
    <property type="match status" value="7"/>
</dbReference>
<dbReference type="InterPro" id="IPR011250">
    <property type="entry name" value="OMP/PagP_B-barrel"/>
</dbReference>
<dbReference type="Proteomes" id="UP001057998">
    <property type="component" value="Chromosome 2"/>
</dbReference>
<dbReference type="SUPFAM" id="SSF56925">
    <property type="entry name" value="OMPA-like"/>
    <property type="match status" value="1"/>
</dbReference>
<dbReference type="InterPro" id="IPR010221">
    <property type="entry name" value="VCBS_dom"/>
</dbReference>
<dbReference type="InterPro" id="IPR038081">
    <property type="entry name" value="CalX-like_sf"/>
</dbReference>
<dbReference type="Pfam" id="PF13205">
    <property type="entry name" value="Big_5"/>
    <property type="match status" value="1"/>
</dbReference>
<dbReference type="SUPFAM" id="SSF141072">
    <property type="entry name" value="CalX-like"/>
    <property type="match status" value="1"/>
</dbReference>
<dbReference type="InterPro" id="IPR044016">
    <property type="entry name" value="Big_13"/>
</dbReference>
<dbReference type="InterPro" id="IPR022038">
    <property type="entry name" value="Ig-like_bact"/>
</dbReference>
<dbReference type="InterPro" id="IPR015919">
    <property type="entry name" value="Cadherin-like_sf"/>
</dbReference>
<dbReference type="Gene3D" id="2.60.40.2810">
    <property type="match status" value="4"/>
</dbReference>
<dbReference type="InterPro" id="IPR006644">
    <property type="entry name" value="Cadg"/>
</dbReference>
<dbReference type="Pfam" id="PF17803">
    <property type="entry name" value="Cadherin_4"/>
    <property type="match status" value="1"/>
</dbReference>
<evidence type="ECO:0000259" key="3">
    <source>
        <dbReference type="SMART" id="SM00736"/>
    </source>
</evidence>
<dbReference type="Pfam" id="PF13750">
    <property type="entry name" value="Big_3_3"/>
    <property type="match status" value="2"/>
</dbReference>
<dbReference type="InterPro" id="IPR013783">
    <property type="entry name" value="Ig-like_fold"/>
</dbReference>
<feature type="compositionally biased region" description="Polar residues" evidence="2">
    <location>
        <begin position="735"/>
        <end position="747"/>
    </location>
</feature>
<evidence type="ECO:0000256" key="2">
    <source>
        <dbReference type="SAM" id="MobiDB-lite"/>
    </source>
</evidence>
<keyword evidence="5" id="KW-1185">Reference proteome</keyword>
<feature type="domain" description="Dystroglycan-type cadherin-like" evidence="3">
    <location>
        <begin position="3604"/>
        <end position="3700"/>
    </location>
</feature>
<dbReference type="Pfam" id="PF17963">
    <property type="entry name" value="Big_9"/>
    <property type="match status" value="10"/>
</dbReference>
<reference evidence="4" key="1">
    <citation type="submission" date="2022-07" db="EMBL/GenBank/DDBJ databases">
        <title>Genome sequencing of Photobacterium atrarenae GJH2-4.</title>
        <authorList>
            <person name="Park S.-J."/>
        </authorList>
    </citation>
    <scope>NUCLEOTIDE SEQUENCE</scope>
    <source>
        <strain evidence="4">GJH2-4</strain>
    </source>
</reference>
<dbReference type="InterPro" id="IPR044048">
    <property type="entry name" value="Big_12"/>
</dbReference>
<dbReference type="InterPro" id="IPR040853">
    <property type="entry name" value="RapA2_cadherin-like"/>
</dbReference>
<dbReference type="NCBIfam" id="NF012211">
    <property type="entry name" value="tand_rpt_95"/>
    <property type="match status" value="10"/>
</dbReference>
<dbReference type="SMART" id="SM00736">
    <property type="entry name" value="CADG"/>
    <property type="match status" value="3"/>
</dbReference>
<dbReference type="NCBIfam" id="NF041766">
    <property type="entry name" value="choice_anch_U"/>
    <property type="match status" value="1"/>
</dbReference>
<sequence>MKNKMVCEADLLTSGARYHPPSLMGFSNYHKVTKLALFMSAMFSADSLASSSKFTFLVVDGNNTQTLTTTIDTVTLAATQSNGNTLTVSSGFMDAGVSSNGDTWTISFDKAIAITQFDIGEFANQSAGTYVFTPNSGTPVSIVTNHPDLSDFIATLTPSDWTSVTSVVMSYDHPTDGSRVGIDNIVFTIAASDTTAPTFDGGNSTPNDNATDVALGNNIVIDFDEDIALGSGNITIRNVTDSNDFEVFDVASESDGTTTSPGAGRVSITNDKVYLNPTNNLSGNRTYAIRIDASAVDDSAGNSFAGISDDNTFNFITVSTAPDAPSTPDLDAASDTGISNIDNVTNDTTLTLSGTAESGSTVTLYSDQVGGGADVIGTGTATDGNWQITTSTLAAGVTHAITAKAASDSNNVSPASSALSVTIDTIVPSDVTITTPIEGDGRVNAAEDNHVLIAGSGAEAGNPVTVSITDNNNTTTRTVTADTGGNWTLSGSEIDVSGFNNGTLTVSATQTDTAGNTSTAATQSITLDNAAPSALTITTPIEGDGVVNAAEDNHVLIAGSGAEAGNSVTVSITDNNNTTTRTVTADTGGNWTLSGSEIDVSGFNNGTVTVSATQTDTAGNTSTAAIQSITLDNAAPSALTITTPIEGDGVVNAAEDNHVLIAGTGAEAGNSVTVTIHDGANSQSRTVTADGSGNWTISGSEFDVSSFNNGTLTVSASQSDAAGNTSSAASTTITLDNTAPSAPSITTPIEGDGRVNAAEDNDVLIAGTGAEAGNSVTVTIHDGANSQSRTVTADGSGNWTISGSEFDVSSFNNGTLTVSASQSDAAGNTSSAASTTITLDNTAPSAPSITTPIEGDGRVNAAEDNDVLIAGTGAEAGNSVTVTIHDGANSQSRTVTADGSGNWTISGSEFNVSSFNNGTLTVSASQSDAAGNTSSAASTTITLDNTAPSAPSITTPIEGDGRVNAAEDNDVLIAGTGAEAGNSVTVTIHDGANSQSRTVTADGSGNWTISGSEFDVSSFNNGTLTVSASQSDAAGNTSSAASTTITLDNTAPSAPSITTPIEGDGRVNAAEDNDVLIAGTGAEAGNSVTVTIHDGANSQSRTVTADGSGNWTISGSEFDVSSFNNGTLTVSASQSDAAGNTSSAASTTITLDNTAPSAPSITTPIEGDGRVNAAEDNDVLIAGTGAEAGNSVTVTIHDGANSQSRTVTADGSGNWTISGSEFNVSSFNNGTLTVSASQSDTAGNTSTAATQTITLDNAAPSAVTITTPIETDGIVNAAEDNDVLIAGSGAESGNSVTVTITDNNSSVSRTVTADSTGHWTLSGSELDVSGLNNGTLTVSATQADTAGNTSTAATQTITLDNAAPSAVTITTPIEGDGRVNAAEDNDVLIAGSGAESGNNVTVTITDNNSSVSRTVTADSSGNWTLSGSELDVSGLNNGTLTVSATQADTAGNTSTAATQTITLDNAAPSAVTITTPIEGDGRVNAAEDNDVLIAGSGAESGNSVTVTITDNNSSVSRTVTADSTGHWTLSGSELDVSGLNNGTLTVSATQADTAGNTSTAATQTITLDNAAPSAVTITTPIETDGVVNAAEDNDVLIAGSGAEAGNSVTVSITDNNSSVSRTVTADSSGNWTLSGSELDVSGLNNGTLTVSATQADTAGNTSTAATQTITLDNAAPSALTITTPIEGDGRVNAAEDNDVLIAGSGAEAGNSVTVTITDNNSSVSRTVTADSSGNWTLSGSELDVSGLNNGTLTVSATQADTAGNTSTAATQTITLDNAAPSAVTITTPIETDGLVNAAEDNDVLIAGSGAEAGNSVTVTITDNNSSVSRTVTADSSGNWTLSGSELDVSGLNNGTLTVSATQADTAGNTSTAATQTITLDNAAPSAVTITTPIETDGIVNAAEDNDVLIAGSGAEAGNSVTVTITDNNSSVSRTVTADNSGNWTLSGSELDVSGLNNGTLTVSATQADTAGNTSTAATQTITLDNAAPSAVTITTPIETDGIVNAAEDNDVLIAGSGAEAGNSVTVTITDNNSSVSRTVTADNSGNWTLSGSELDVSGLNNGTLTVSATQADTAGNTSTAATQTITLDNAAPSAVTITTPIETDGIVNAAEDNDVLIAGSGAEAGNSVTVTITDNNSSVSRTVTADNSGNWTLSGSELDVSGLNNGTLTVSATQADTAGNTSTAATQTITLDNAAPSAVTITTPIETDGLVNAAEDNDVLIAGSGAESGNSVTVTITDNNSSVSRTVTADSSGNWTLSGSELDVSGLNNGTLTVSATQADTAGNTSTAATQTITLDNAAPSAVTITTPIETDGIVNAAEDNDVLIAGSGAESGNSVTVTITDNNSSVSRTVTADNSGNWTLSGSELDVSGLNNGTLTVSATQADTAGNTSTAATQTITLDNAAPSAVTITTPIETDGIVNAAEDNDVLIAGSGAESGNSVTVTITDNNSSVSRTVTADNSGNWALSGSELDVSGLNNGTLTVSATQADTAGNTSTAATQTITLDNAAPSAVAITTPIETDGIVNAAEDNDVLIAGLGAESGNSVTVTITDNNSSVSRTVTADNSGNWTLSGSELDVSGLNNGTLTVSATQADTAGNTSTAATQTITLDNAAPSALTITTPIETDGIVSAAEDNDVLIAGSGAEAGNSVTVTITDNNSSVSRTVTADNSGNWTLSGSELDVSGLNNGTLTVSATQADTAGNTSTAATQTITLDNAAPSALTITTPIETDGIVSAAEDNDVLIAGSGAEAGNSVTVTITDNNSSVSRTVTADNSGNWTLSGSELDVSGLNNGTLTVSATQADTAGNTSTAASSTVTLDNILPSVMLMSSKSSLKAGETATLTFTLNESSSDFAAEDVTVVGGTLSEFTGSGTAYTATFTPAEDRSEPATLDIAADVFTDAAGNSNTAAIQLSITLDTALPSVTIASDKSSLKAGETATLTFTLNETSSDFAEGDVTVVGGSLSNFAGSGTAYTATFTPDEDRSEPATLDIAAGTFTDAAGNSNTAATQLSIILDTALPSVTITSDKTSLKAGETATLTFTLSETSSDFAEGDVTVVGGSLSNFAGSGTAYTATFTPDEDRSEPATLDIAAGTFTDAAGNSNTAATQLSVTLDTVLPSVTIASDKSSLKAGETATLTFTLNEASSDFAEGDVTVVGGTLSNFAGSGTAYTATFTPDEDRSEPAMLDIAAGTFTDAAGNSNTAATQLSITLDTALPSVTITSDKTSLKAGETATLTFTLNEASSDFAAEDVTVVGGTLSEFAGSGTAYTATFTPDEDRSEPATLDIAAGTFTDAAGNSNTAAIQLSITLDTALPSVTITSDKTSLKAGETATLTFTLNEASSDFAAEDVTVVGGTLSEFAGSGTAYMATFTPDEDRSEPATLDIAADVFTDAAGNSNTAATQLNITLDTALPSVTITSDKTSLKAGEIATLTFTLNEASSDFAVEDVTVVGGTLSEFAGSGTAYTATFTPDEDRSEPATLDIAADVFTDAAGNSNTAATQLSLNVDTVLPSGHSVVIDQALINRENETALSFTLSGLESEGSLTYQISDGTDSVSSTAPVAIDAESQQVTGIDVSSLAEGTLTLSVVISDEAGNSADSISATVEKKYNVAPELSGTPATTVNEDAAYSFTPTLTDSDEDDTHTFSIENKPDWAEFDTETGMLAGTPADEDVGHYSEIQIKVSDGTDEDTLDSFSIEVVNTNDAPVGQDFSFTLDEAATLTVAVDQGLLSNATDDDTDSGDTFSVSVVTDPQYGQLSLNEDGSFSYQHDGSENHGDSFTFQVVDAASARSETHTVTLTMTAVADAPVTVNDTATTSEDAAVIIKLLDNDYDPEGDMVASSAAVVAEPTRGQVAIANGVATYTPNTNEHGQDSFTYTVKDAALNTSAEATVTVTITAVNDLPVAGNLSASVDEDNATDALAVREAASDIEDGKPSGDITIEAEPAIGSVVIDQAAGTLVYTPNLNEVGTDTFTYTITDSEGGVSEPATVTVNIGAVNDRPIAGNDSVTTDEDVAATLAILTNDSDIEDQSFTKANITLEDQGDGAGSYAKAEVSIRDDGSLAITPRLNENGTFSFTYTLTDSEGLQSEPATVTVTLTPVNDAPVAEDNTAELQEEGSFEVNVLGNDTDVDDNDSFDLASVTVVSAPANGQVQVTSEGAIVYTANENYFGEDSFTYTVKDAAGAVSNEATVTMTVTPVNDAPVAIAQTQSLDEDTTLALTLSGTDIEDDALVFSITESTRNGELEQLGENSWRYTPNANFSGADSFKFKVNDGELDSAPVAVTLTVNPVNDAPNVQSLSVSGEEDTDLTITLVGSDVEDSPLTYQLVTPPENGSVLLSGNEVTYQPDANFFGQDSLTYIANDGELDSAPATVTIDIVGVNDAPTISGTPMTSVDEDTAYQFVPVVSDNDTADTLSFSITNKPSWASFDNTTGMLSGIPGNGDVGITNNIVISVSDGTETASLPGFSLTVNNVNDAPVISGNPATEVDEDMAYYYKPQVTDVDSTSLTFSITNKPSWASFDETSGALSGTPDNSHVGTTRGIVISVSDGLASASLPAFNLTVKNVNDAPVGESLTVNLDEDNSATITPAVSDADQDSLTRKVISEPSHGVLATTQTGWTYTPTVNFNGIDTFQYQVNDGQVSSASYTVTLNVAAVNDAPVAVDDRFALTANGQTTYTLDVLSNDSDVDEDTLQLDWVRPTAGQASMQDGKILFTTTQIGTVTVQYGIVDGHGGKATAKAQVTIESGKLDAPTITAPADVEVNATALSTKVDLGTAVAQDSTGKPLPVSLVDNRTFFRPGVNTVYWQTEDSQGNTAEVSQTVIVHPLVSIDKDGETTEDTSHTVKVHLNGPAPSYPVTIPYTVSGTSDGDDHDLVDGEVVINSGAVGEITFKVNADAIPEGTETLTITLDSDLNLGSKSQYMLTIHEQNVAPKVTVQVTQGDEKRSKVENSDQVVTVTAKVTDPNAGDSHTFVWVAGNDLLKTAIAGQEHESILSFSPAELGSAIYHLQLTVTDNGQAPLSVKEDVYLEVVEALAVLGDEDSDGDLIPDNQEGHTDSDNDGIPDYQDAISDCNVIQETVADSSSYLVEGDPGVCLRKGVTLAGNETGGTQLLEDEVTTQLGEDEAADNIGGIFDFVASGLPQAGQSYRVVFPQRRPIPADAVYRKYKEGLGWVDFVQDDNNALASAQGEAGYCPPPGDNSWTPGLTEGHWCVQLTIQDGGPNDDDGVANGSVVDPGGVAVKATTNTMPKAQGDAVSVSRNGHIMIDVLANDSDADGHPLTVTNATADFGSVDVVNNWLSYTAKDQFYGVATISYSISDNNGGTDFADVTVKVVNSQTPVAVDDVVATDDRTPLVIRPLSNDSDPDGDVLTVVSAVAQSGTVTINSDQTLSYTPKVGFEGEDKITYVIRDTNGLEDTGVVTVKTSLTQSVVVENEAGGHTGGLTLALLTLLGFARRVGKRGWLALLALLSFNSQAAWFMETDLGFSNAHKRDAVKAEHVIETEDTDFYWSVGAGYAFNEQWMLTARYVDMGEGSATIDAMSATPQAYHQQVAEVTPVLADGFGMDVGYAFWQQEAWRAEVSLGGLYWDVDFESRYQGETIKSDSDGFDLYAGAEIGYALTEQWTLGLNATRYFIEPNDVDTLALKLTYHFGTGEDSE</sequence>
<dbReference type="NCBIfam" id="NF033510">
    <property type="entry name" value="Ca_tandemer"/>
    <property type="match status" value="23"/>
</dbReference>
<dbReference type="Gene3D" id="2.60.40.10">
    <property type="entry name" value="Immunoglobulins"/>
    <property type="match status" value="27"/>
</dbReference>
<dbReference type="PANTHER" id="PTHR34720:SF9">
    <property type="entry name" value="BLR4714 PROTEIN"/>
    <property type="match status" value="1"/>
</dbReference>
<proteinExistence type="predicted"/>
<name>A0ABY5GMX8_9GAMM</name>
<dbReference type="EMBL" id="CP101509">
    <property type="protein sequence ID" value="UTV30679.1"/>
    <property type="molecule type" value="Genomic_DNA"/>
</dbReference>
<feature type="domain" description="Dystroglycan-type cadherin-like" evidence="3">
    <location>
        <begin position="4376"/>
        <end position="4469"/>
    </location>
</feature>
<dbReference type="Gene3D" id="2.40.160.20">
    <property type="match status" value="1"/>
</dbReference>
<evidence type="ECO:0000313" key="5">
    <source>
        <dbReference type="Proteomes" id="UP001057998"/>
    </source>
</evidence>
<feature type="region of interest" description="Disordered" evidence="2">
    <location>
        <begin position="732"/>
        <end position="754"/>
    </location>
</feature>
<dbReference type="NCBIfam" id="TIGR01965">
    <property type="entry name" value="VCBS_repeat"/>
    <property type="match status" value="1"/>
</dbReference>
<dbReference type="Pfam" id="PF19077">
    <property type="entry name" value="Big_13"/>
    <property type="match status" value="4"/>
</dbReference>
<dbReference type="InterPro" id="IPR032812">
    <property type="entry name" value="SbsA_Ig"/>
</dbReference>
<evidence type="ECO:0000313" key="4">
    <source>
        <dbReference type="EMBL" id="UTV30679.1"/>
    </source>
</evidence>
<dbReference type="SUPFAM" id="SSF49313">
    <property type="entry name" value="Cadherin-like"/>
    <property type="match status" value="3"/>
</dbReference>
<protein>
    <submittedName>
        <fullName evidence="4">Ig-like domain-containing protein</fullName>
    </submittedName>
</protein>
<organism evidence="4 5">
    <name type="scientific">Photobacterium atrarenae</name>
    <dbReference type="NCBI Taxonomy" id="865757"/>
    <lineage>
        <taxon>Bacteria</taxon>
        <taxon>Pseudomonadati</taxon>
        <taxon>Pseudomonadota</taxon>
        <taxon>Gammaproteobacteria</taxon>
        <taxon>Vibrionales</taxon>
        <taxon>Vibrionaceae</taxon>
        <taxon>Photobacterium</taxon>
    </lineage>
</organism>
<feature type="domain" description="Dystroglycan-type cadherin-like" evidence="3">
    <location>
        <begin position="4471"/>
        <end position="4561"/>
    </location>
</feature>
<dbReference type="Pfam" id="PF05345">
    <property type="entry name" value="He_PIG"/>
    <property type="match status" value="2"/>
</dbReference>
<gene>
    <name evidence="4" type="ORF">NNL38_19140</name>
</gene>
<accession>A0ABY5GMX8</accession>
<dbReference type="InterPro" id="IPR053784">
    <property type="entry name" value="Choice_anch_U_dom"/>
</dbReference>
<dbReference type="Gene3D" id="2.60.40.3440">
    <property type="match status" value="3"/>
</dbReference>
<evidence type="ECO:0000256" key="1">
    <source>
        <dbReference type="ARBA" id="ARBA00022729"/>
    </source>
</evidence>
<keyword evidence="1" id="KW-0732">Signal</keyword>